<reference evidence="2 3" key="1">
    <citation type="submission" date="2012-06" db="EMBL/GenBank/DDBJ databases">
        <title>The complete genome of Aequorivita sublithincola DSM 14238.</title>
        <authorList>
            <consortium name="US DOE Joint Genome Institute (JGI-PGF)"/>
            <person name="Lucas S."/>
            <person name="Copeland A."/>
            <person name="Lapidus A."/>
            <person name="Goodwin L."/>
            <person name="Pitluck S."/>
            <person name="Peters L."/>
            <person name="Munk A.C.C."/>
            <person name="Kyrpides N."/>
            <person name="Mavromatis K."/>
            <person name="Pagani I."/>
            <person name="Ivanova N."/>
            <person name="Ovchinnikova G."/>
            <person name="Zeytun A."/>
            <person name="Detter J.C."/>
            <person name="Han C."/>
            <person name="Land M."/>
            <person name="Hauser L."/>
            <person name="Markowitz V."/>
            <person name="Cheng J.-F."/>
            <person name="Hugenholtz P."/>
            <person name="Woyke T."/>
            <person name="Wu D."/>
            <person name="Tindall B."/>
            <person name="Faehnrich R."/>
            <person name="Brambilla E."/>
            <person name="Klenk H.-P."/>
            <person name="Eisen J.A."/>
        </authorList>
    </citation>
    <scope>NUCLEOTIDE SEQUENCE [LARGE SCALE GENOMIC DNA]</scope>
    <source>
        <strain evidence="3">DSM 14238 / LMG 21431 / ACAM 643 / 9-3</strain>
    </source>
</reference>
<dbReference type="SMART" id="SM00850">
    <property type="entry name" value="LytTR"/>
    <property type="match status" value="1"/>
</dbReference>
<feature type="domain" description="HTH LytTR-type" evidence="1">
    <location>
        <begin position="120"/>
        <end position="197"/>
    </location>
</feature>
<dbReference type="HOGENOM" id="CLU_000445_14_5_10"/>
<gene>
    <name evidence="2" type="ordered locus">Aeqsu_3079</name>
</gene>
<dbReference type="PANTHER" id="PTHR37299:SF1">
    <property type="entry name" value="STAGE 0 SPORULATION PROTEIN A HOMOLOG"/>
    <property type="match status" value="1"/>
</dbReference>
<protein>
    <submittedName>
        <fullName evidence="2">Response regulator of the LytR/AlgR family</fullName>
    </submittedName>
</protein>
<dbReference type="eggNOG" id="COG3279">
    <property type="taxonomic scope" value="Bacteria"/>
</dbReference>
<evidence type="ECO:0000259" key="1">
    <source>
        <dbReference type="PROSITE" id="PS50930"/>
    </source>
</evidence>
<evidence type="ECO:0000313" key="2">
    <source>
        <dbReference type="EMBL" id="AFL82516.1"/>
    </source>
</evidence>
<dbReference type="GO" id="GO:0000156">
    <property type="term" value="F:phosphorelay response regulator activity"/>
    <property type="evidence" value="ECO:0007669"/>
    <property type="project" value="InterPro"/>
</dbReference>
<dbReference type="STRING" id="746697.Aeqsu_3079"/>
<dbReference type="Proteomes" id="UP000006049">
    <property type="component" value="Chromosome"/>
</dbReference>
<dbReference type="GO" id="GO:0003677">
    <property type="term" value="F:DNA binding"/>
    <property type="evidence" value="ECO:0007669"/>
    <property type="project" value="InterPro"/>
</dbReference>
<evidence type="ECO:0000313" key="3">
    <source>
        <dbReference type="Proteomes" id="UP000006049"/>
    </source>
</evidence>
<proteinExistence type="predicted"/>
<dbReference type="Gene3D" id="2.40.50.1020">
    <property type="entry name" value="LytTr DNA-binding domain"/>
    <property type="match status" value="1"/>
</dbReference>
<dbReference type="EMBL" id="CP003280">
    <property type="protein sequence ID" value="AFL82516.1"/>
    <property type="molecule type" value="Genomic_DNA"/>
</dbReference>
<dbReference type="PANTHER" id="PTHR37299">
    <property type="entry name" value="TRANSCRIPTIONAL REGULATOR-RELATED"/>
    <property type="match status" value="1"/>
</dbReference>
<dbReference type="KEGG" id="asl:Aeqsu_3079"/>
<keyword evidence="3" id="KW-1185">Reference proteome</keyword>
<dbReference type="AlphaFoldDB" id="I3YZU8"/>
<dbReference type="InterPro" id="IPR046947">
    <property type="entry name" value="LytR-like"/>
</dbReference>
<dbReference type="PROSITE" id="PS50930">
    <property type="entry name" value="HTH_LYTTR"/>
    <property type="match status" value="1"/>
</dbReference>
<sequence>MKDPLCEDHIRELENSFSDHVEIIFGPILPSPINTIIKYAPQIVIIDLDFIEAYETFLIDIKNLPFNSPKIIGISSDFRRAYLALKNGFFDIIIKPDIQTKLLQIVKQCENSFFNKDQCITISTPKEIRYLSTSEILMFKADNNYVNVFLNDGETFSIFNTLSHFQKNLGLPFLRVHKSHIINIHFVSRINYAKKFLKLKGCEKFIPFTEKYTLNIRLIDTLKKEVRMNINPKN</sequence>
<name>I3YZU8_AEQSU</name>
<organism evidence="2 3">
    <name type="scientific">Aequorivita sublithincola (strain DSM 14238 / LMG 21431 / ACAM 643 / 9-3)</name>
    <dbReference type="NCBI Taxonomy" id="746697"/>
    <lineage>
        <taxon>Bacteria</taxon>
        <taxon>Pseudomonadati</taxon>
        <taxon>Bacteroidota</taxon>
        <taxon>Flavobacteriia</taxon>
        <taxon>Flavobacteriales</taxon>
        <taxon>Flavobacteriaceae</taxon>
        <taxon>Aequorivita</taxon>
    </lineage>
</organism>
<accession>I3YZU8</accession>
<dbReference type="Pfam" id="PF04397">
    <property type="entry name" value="LytTR"/>
    <property type="match status" value="1"/>
</dbReference>
<dbReference type="InterPro" id="IPR007492">
    <property type="entry name" value="LytTR_DNA-bd_dom"/>
</dbReference>